<evidence type="ECO:0000313" key="4">
    <source>
        <dbReference type="Proteomes" id="UP000002385"/>
    </source>
</evidence>
<reference evidence="3 4" key="1">
    <citation type="submission" date="2008-12" db="EMBL/GenBank/DDBJ databases">
        <title>Complete sequence of plasmid1 of Methylobacterium chloromethanicum CM4.</title>
        <authorList>
            <consortium name="US DOE Joint Genome Institute"/>
            <person name="Lucas S."/>
            <person name="Copeland A."/>
            <person name="Lapidus A."/>
            <person name="Glavina del Rio T."/>
            <person name="Dalin E."/>
            <person name="Tice H."/>
            <person name="Bruce D."/>
            <person name="Goodwin L."/>
            <person name="Pitluck S."/>
            <person name="Chertkov O."/>
            <person name="Brettin T."/>
            <person name="Detter J.C."/>
            <person name="Han C."/>
            <person name="Larimer F."/>
            <person name="Land M."/>
            <person name="Hauser L."/>
            <person name="Kyrpides N."/>
            <person name="Mikhailova N."/>
            <person name="Marx C."/>
            <person name="Richardson P."/>
        </authorList>
    </citation>
    <scope>NUCLEOTIDE SEQUENCE [LARGE SCALE GENOMIC DNA]</scope>
    <source>
        <strain evidence="4">CM4 / NCIMB 13688</strain>
        <plasmid evidence="3 4">pCMU01</plasmid>
    </source>
</reference>
<accession>B7L3A4</accession>
<dbReference type="Proteomes" id="UP000002385">
    <property type="component" value="Plasmid pCMU01"/>
</dbReference>
<feature type="region of interest" description="Disordered" evidence="2">
    <location>
        <begin position="1"/>
        <end position="20"/>
    </location>
</feature>
<evidence type="ECO:0000256" key="2">
    <source>
        <dbReference type="SAM" id="MobiDB-lite"/>
    </source>
</evidence>
<dbReference type="AlphaFoldDB" id="B7L3A4"/>
<dbReference type="KEGG" id="mch:Mchl_5576"/>
<dbReference type="HOGENOM" id="CLU_2093965_0_0_5"/>
<dbReference type="InterPro" id="IPR036165">
    <property type="entry name" value="YefM-like_sf"/>
</dbReference>
<comment type="similarity">
    <text evidence="1">Belongs to the phD/YefM antitoxin family.</text>
</comment>
<organism evidence="3 4">
    <name type="scientific">Methylorubrum extorquens (strain CM4 / NCIMB 13688)</name>
    <name type="common">Methylobacterium extorquens</name>
    <dbReference type="NCBI Taxonomy" id="440085"/>
    <lineage>
        <taxon>Bacteria</taxon>
        <taxon>Pseudomonadati</taxon>
        <taxon>Pseudomonadota</taxon>
        <taxon>Alphaproteobacteria</taxon>
        <taxon>Hyphomicrobiales</taxon>
        <taxon>Methylobacteriaceae</taxon>
        <taxon>Methylorubrum</taxon>
    </lineage>
</organism>
<evidence type="ECO:0000256" key="1">
    <source>
        <dbReference type="ARBA" id="ARBA00009981"/>
    </source>
</evidence>
<geneLocation type="plasmid" evidence="3 4">
    <name>pCMU01</name>
</geneLocation>
<protein>
    <recommendedName>
        <fullName evidence="5">Antitoxin</fullName>
    </recommendedName>
</protein>
<dbReference type="EMBL" id="CP001299">
    <property type="protein sequence ID" value="ACK86312.1"/>
    <property type="molecule type" value="Genomic_DNA"/>
</dbReference>
<gene>
    <name evidence="3" type="ordered locus">Mchl_5576</name>
</gene>
<reference evidence="3 4" key="2">
    <citation type="journal article" date="2012" name="J. Bacteriol.">
        <title>Complete genome sequences of six strains of the genus Methylobacterium.</title>
        <authorList>
            <person name="Marx C.J."/>
            <person name="Bringel F."/>
            <person name="Chistoserdova L."/>
            <person name="Moulin L."/>
            <person name="Farhan Ul Haque M."/>
            <person name="Fleischman D.E."/>
            <person name="Gruffaz C."/>
            <person name="Jourand P."/>
            <person name="Knief C."/>
            <person name="Lee M.C."/>
            <person name="Muller E.E."/>
            <person name="Nadalig T."/>
            <person name="Peyraud R."/>
            <person name="Roselli S."/>
            <person name="Russ L."/>
            <person name="Goodwin L.A."/>
            <person name="Ivanova N."/>
            <person name="Kyrpides N."/>
            <person name="Lajus A."/>
            <person name="Land M.L."/>
            <person name="Medigue C."/>
            <person name="Mikhailova N."/>
            <person name="Nolan M."/>
            <person name="Woyke T."/>
            <person name="Stolyar S."/>
            <person name="Vorholt J.A."/>
            <person name="Vuilleumier S."/>
        </authorList>
    </citation>
    <scope>NUCLEOTIDE SEQUENCE [LARGE SCALE GENOMIC DNA]</scope>
    <source>
        <strain evidence="4">CM4 / NCIMB 13688</strain>
        <plasmid evidence="3 4">pCMU01</plasmid>
    </source>
</reference>
<dbReference type="SUPFAM" id="SSF143120">
    <property type="entry name" value="YefM-like"/>
    <property type="match status" value="1"/>
</dbReference>
<evidence type="ECO:0008006" key="5">
    <source>
        <dbReference type="Google" id="ProtNLM"/>
    </source>
</evidence>
<name>B7L3A4_METC4</name>
<sequence length="116" mass="12464">MQMFTSADLQRRTGDVQASATDAPVAITDYGKPRNVMLSVTEFARLKRAAGEGVPDELAARRRAFVRHVPDPLGYDVRDLGTAARQMADDALSGRTSEAVSAELAAVRARFGGVRS</sequence>
<proteinExistence type="inferred from homology"/>
<evidence type="ECO:0000313" key="3">
    <source>
        <dbReference type="EMBL" id="ACK86312.1"/>
    </source>
</evidence>
<keyword evidence="3" id="KW-0614">Plasmid</keyword>